<evidence type="ECO:0000256" key="1">
    <source>
        <dbReference type="SAM" id="Phobius"/>
    </source>
</evidence>
<comment type="caution">
    <text evidence="3">The sequence shown here is derived from an EMBL/GenBank/DDBJ whole genome shotgun (WGS) entry which is preliminary data.</text>
</comment>
<reference evidence="3 4" key="1">
    <citation type="submission" date="2019-04" db="EMBL/GenBank/DDBJ databases">
        <title>Chromosome genome assembly for Takifugu flavidus.</title>
        <authorList>
            <person name="Xiao S."/>
        </authorList>
    </citation>
    <scope>NUCLEOTIDE SEQUENCE [LARGE SCALE GENOMIC DNA]</scope>
    <source>
        <strain evidence="3">HTHZ2018</strain>
        <tissue evidence="3">Muscle</tissue>
    </source>
</reference>
<accession>A0A5C6MQX8</accession>
<evidence type="ECO:0000259" key="2">
    <source>
        <dbReference type="PROSITE" id="PS50878"/>
    </source>
</evidence>
<sequence>MILDHLTKGSQSDRLLCSTGVPQGTVLAPLLFTLNTTDSHSSSSCHLQNFSEDSAAVGLITDGDDMEYRELIQDLVDWSLRNNLQINAGKTKELVSSKYLGVHLNKNLDWTHGQQQTVPAQEAEVFGSAGTCPEDFMTLVGSAIFYGLVCWSSSITDRDRKRMDRLVRRASSVLGRPLDRDRRRMDRLVRRASSVLGRPLDSVEVVGNGRMMAQLSSMLNNTSPPYRTP</sequence>
<name>A0A5C6MQX8_9TELE</name>
<evidence type="ECO:0000313" key="4">
    <source>
        <dbReference type="Proteomes" id="UP000324091"/>
    </source>
</evidence>
<keyword evidence="1" id="KW-0472">Membrane</keyword>
<evidence type="ECO:0000313" key="3">
    <source>
        <dbReference type="EMBL" id="TWW57195.1"/>
    </source>
</evidence>
<gene>
    <name evidence="3" type="ORF">D4764_08G0011820</name>
</gene>
<keyword evidence="4" id="KW-1185">Reference proteome</keyword>
<dbReference type="Proteomes" id="UP000324091">
    <property type="component" value="Chromosome 8"/>
</dbReference>
<dbReference type="EMBL" id="RHFK02000021">
    <property type="protein sequence ID" value="TWW57195.1"/>
    <property type="molecule type" value="Genomic_DNA"/>
</dbReference>
<keyword evidence="1" id="KW-1133">Transmembrane helix</keyword>
<dbReference type="AlphaFoldDB" id="A0A5C6MQX8"/>
<dbReference type="PROSITE" id="PS50878">
    <property type="entry name" value="RT_POL"/>
    <property type="match status" value="1"/>
</dbReference>
<keyword evidence="1" id="KW-0812">Transmembrane</keyword>
<proteinExistence type="predicted"/>
<dbReference type="InterPro" id="IPR000477">
    <property type="entry name" value="RT_dom"/>
</dbReference>
<organism evidence="3 4">
    <name type="scientific">Takifugu flavidus</name>
    <name type="common">sansaifugu</name>
    <dbReference type="NCBI Taxonomy" id="433684"/>
    <lineage>
        <taxon>Eukaryota</taxon>
        <taxon>Metazoa</taxon>
        <taxon>Chordata</taxon>
        <taxon>Craniata</taxon>
        <taxon>Vertebrata</taxon>
        <taxon>Euteleostomi</taxon>
        <taxon>Actinopterygii</taxon>
        <taxon>Neopterygii</taxon>
        <taxon>Teleostei</taxon>
        <taxon>Neoteleostei</taxon>
        <taxon>Acanthomorphata</taxon>
        <taxon>Eupercaria</taxon>
        <taxon>Tetraodontiformes</taxon>
        <taxon>Tetradontoidea</taxon>
        <taxon>Tetraodontidae</taxon>
        <taxon>Takifugu</taxon>
    </lineage>
</organism>
<protein>
    <recommendedName>
        <fullName evidence="2">Reverse transcriptase domain-containing protein</fullName>
    </recommendedName>
</protein>
<feature type="transmembrane region" description="Helical" evidence="1">
    <location>
        <begin position="136"/>
        <end position="155"/>
    </location>
</feature>
<feature type="domain" description="Reverse transcriptase" evidence="2">
    <location>
        <begin position="1"/>
        <end position="104"/>
    </location>
</feature>